<evidence type="ECO:0000256" key="1">
    <source>
        <dbReference type="SAM" id="Phobius"/>
    </source>
</evidence>
<reference evidence="2 3" key="1">
    <citation type="submission" date="2016-01" db="EMBL/GenBank/DDBJ databases">
        <authorList>
            <person name="Oliw E.H."/>
        </authorList>
    </citation>
    <scope>NUCLEOTIDE SEQUENCE [LARGE SCALE GENOMIC DNA]</scope>
    <source>
        <strain evidence="2 3">KA00635</strain>
    </source>
</reference>
<dbReference type="AlphaFoldDB" id="A0A0X8F814"/>
<protein>
    <recommendedName>
        <fullName evidence="4">Phage holin family protein</fullName>
    </recommendedName>
</protein>
<accession>A0A0X8F814</accession>
<dbReference type="KEGG" id="acg:AWM71_02610"/>
<dbReference type="InterPro" id="IPR007165">
    <property type="entry name" value="Phage_holin_4_2"/>
</dbReference>
<name>A0A0X8F814_9LACT</name>
<keyword evidence="1" id="KW-0812">Transmembrane</keyword>
<keyword evidence="1" id="KW-0472">Membrane</keyword>
<feature type="transmembrane region" description="Helical" evidence="1">
    <location>
        <begin position="93"/>
        <end position="114"/>
    </location>
</feature>
<dbReference type="PANTHER" id="PTHR37309:SF1">
    <property type="entry name" value="SLR0284 PROTEIN"/>
    <property type="match status" value="1"/>
</dbReference>
<evidence type="ECO:0008006" key="4">
    <source>
        <dbReference type="Google" id="ProtNLM"/>
    </source>
</evidence>
<feature type="transmembrane region" description="Helical" evidence="1">
    <location>
        <begin position="21"/>
        <end position="48"/>
    </location>
</feature>
<dbReference type="PATRIC" id="fig|87541.4.peg.323"/>
<evidence type="ECO:0000313" key="2">
    <source>
        <dbReference type="EMBL" id="KXB37846.1"/>
    </source>
</evidence>
<proteinExistence type="predicted"/>
<dbReference type="OrthoDB" id="9797048at2"/>
<dbReference type="Pfam" id="PF04020">
    <property type="entry name" value="Phage_holin_4_2"/>
    <property type="match status" value="1"/>
</dbReference>
<keyword evidence="1" id="KW-1133">Transmembrane helix</keyword>
<gene>
    <name evidence="2" type="ORF">HMPREF3187_00323</name>
</gene>
<dbReference type="EMBL" id="LSCQ01000018">
    <property type="protein sequence ID" value="KXB37846.1"/>
    <property type="molecule type" value="Genomic_DNA"/>
</dbReference>
<comment type="caution">
    <text evidence="2">The sequence shown here is derived from an EMBL/GenBank/DDBJ whole genome shotgun (WGS) entry which is preliminary data.</text>
</comment>
<dbReference type="RefSeq" id="WP_060776534.1">
    <property type="nucleotide sequence ID" value="NZ_CP014159.1"/>
</dbReference>
<dbReference type="PANTHER" id="PTHR37309">
    <property type="entry name" value="SLR0284 PROTEIN"/>
    <property type="match status" value="1"/>
</dbReference>
<dbReference type="STRING" id="87541.AWM71_02610"/>
<evidence type="ECO:0000313" key="3">
    <source>
        <dbReference type="Proteomes" id="UP000070422"/>
    </source>
</evidence>
<organism evidence="2 3">
    <name type="scientific">Aerococcus christensenii</name>
    <dbReference type="NCBI Taxonomy" id="87541"/>
    <lineage>
        <taxon>Bacteria</taxon>
        <taxon>Bacillati</taxon>
        <taxon>Bacillota</taxon>
        <taxon>Bacilli</taxon>
        <taxon>Lactobacillales</taxon>
        <taxon>Aerococcaceae</taxon>
        <taxon>Aerococcus</taxon>
    </lineage>
</organism>
<sequence length="122" mass="14450">MMYRLIRLMIEAFTLYKMCQFLWPQVYLANLETAFVLAVVIAVLYKLVYPVLKFFAFPLTFVTLGFFKIILNGFIFYLAAILMGERYFMVNSIFYGSLLAAVYGLVQMLFFRLFPPKDWEDR</sequence>
<feature type="transmembrane region" description="Helical" evidence="1">
    <location>
        <begin position="54"/>
        <end position="81"/>
    </location>
</feature>
<dbReference type="Proteomes" id="UP000070422">
    <property type="component" value="Unassembled WGS sequence"/>
</dbReference>